<dbReference type="SUPFAM" id="SSF54695">
    <property type="entry name" value="POZ domain"/>
    <property type="match status" value="1"/>
</dbReference>
<dbReference type="PANTHER" id="PTHR47843">
    <property type="entry name" value="BTB DOMAIN-CONTAINING PROTEIN-RELATED"/>
    <property type="match status" value="1"/>
</dbReference>
<name>A0ABR0K5K8_9EURO</name>
<dbReference type="Proteomes" id="UP001345013">
    <property type="component" value="Unassembled WGS sequence"/>
</dbReference>
<gene>
    <name evidence="2" type="ORF">LTR24_006556</name>
</gene>
<keyword evidence="3" id="KW-1185">Reference proteome</keyword>
<dbReference type="PROSITE" id="PS50097">
    <property type="entry name" value="BTB"/>
    <property type="match status" value="1"/>
</dbReference>
<proteinExistence type="predicted"/>
<dbReference type="CDD" id="cd18186">
    <property type="entry name" value="BTB_POZ_ZBTB_KLHL-like"/>
    <property type="match status" value="1"/>
</dbReference>
<organism evidence="2 3">
    <name type="scientific">Lithohypha guttulata</name>
    <dbReference type="NCBI Taxonomy" id="1690604"/>
    <lineage>
        <taxon>Eukaryota</taxon>
        <taxon>Fungi</taxon>
        <taxon>Dikarya</taxon>
        <taxon>Ascomycota</taxon>
        <taxon>Pezizomycotina</taxon>
        <taxon>Eurotiomycetes</taxon>
        <taxon>Chaetothyriomycetidae</taxon>
        <taxon>Chaetothyriales</taxon>
        <taxon>Trichomeriaceae</taxon>
        <taxon>Lithohypha</taxon>
    </lineage>
</organism>
<dbReference type="Gene3D" id="3.30.710.10">
    <property type="entry name" value="Potassium Channel Kv1.1, Chain A"/>
    <property type="match status" value="1"/>
</dbReference>
<evidence type="ECO:0000259" key="1">
    <source>
        <dbReference type="PROSITE" id="PS50097"/>
    </source>
</evidence>
<accession>A0ABR0K5K8</accession>
<dbReference type="InterPro" id="IPR000210">
    <property type="entry name" value="BTB/POZ_dom"/>
</dbReference>
<dbReference type="Pfam" id="PF00651">
    <property type="entry name" value="BTB"/>
    <property type="match status" value="1"/>
</dbReference>
<comment type="caution">
    <text evidence="2">The sequence shown here is derived from an EMBL/GenBank/DDBJ whole genome shotgun (WGS) entry which is preliminary data.</text>
</comment>
<dbReference type="EMBL" id="JAVRRG010000086">
    <property type="protein sequence ID" value="KAK5087596.1"/>
    <property type="molecule type" value="Genomic_DNA"/>
</dbReference>
<reference evidence="2 3" key="1">
    <citation type="submission" date="2023-08" db="EMBL/GenBank/DDBJ databases">
        <title>Black Yeasts Isolated from many extreme environments.</title>
        <authorList>
            <person name="Coleine C."/>
            <person name="Stajich J.E."/>
            <person name="Selbmann L."/>
        </authorList>
    </citation>
    <scope>NUCLEOTIDE SEQUENCE [LARGE SCALE GENOMIC DNA]</scope>
    <source>
        <strain evidence="2 3">CCFEE 5885</strain>
    </source>
</reference>
<evidence type="ECO:0000313" key="3">
    <source>
        <dbReference type="Proteomes" id="UP001345013"/>
    </source>
</evidence>
<evidence type="ECO:0000313" key="2">
    <source>
        <dbReference type="EMBL" id="KAK5087596.1"/>
    </source>
</evidence>
<feature type="domain" description="BTB" evidence="1">
    <location>
        <begin position="23"/>
        <end position="84"/>
    </location>
</feature>
<sequence>MLSQPDLDTVDRSAMAAPSDDDELFTFRVGPKRQIFQADRKMVAQASPVFDRMMSNGMKETQDGSADLPEVEPNTFLTFLNFAYRAVGTQQDTSKPARYTTSTFAVVGPFIVLMIDAGQKTFRCHGCCHGAKLQFSGTFPFCGNCPVSEPLIAGYGRGCLCPTCIRHSSDTLYACGMLCVRCAGELDLLPDSRLAQLLLPGVYRMQDDIDFFRFDVPMLAKEAASEMRRTTQTTCRGNPVEIMKIFAFSDTYGVIRLRKLALCELFEVLAPGEPPKSLSELITHIYGTTPNSGVEATFEQKHVLRRMISAYAAYHGKDVHIFLEISRLLSSGGEFAVDLFTATSMVANGNLGKGWQSESK</sequence>
<dbReference type="InterPro" id="IPR011333">
    <property type="entry name" value="SKP1/BTB/POZ_sf"/>
</dbReference>
<protein>
    <recommendedName>
        <fullName evidence="1">BTB domain-containing protein</fullName>
    </recommendedName>
</protein>